<feature type="binding site" evidence="19">
    <location>
        <position position="324"/>
    </location>
    <ligand>
        <name>Zn(2+)</name>
        <dbReference type="ChEBI" id="CHEBI:29105"/>
        <label>1</label>
    </ligand>
</feature>
<feature type="binding site" evidence="19">
    <location>
        <position position="227"/>
    </location>
    <ligand>
        <name>Zn(2+)</name>
        <dbReference type="ChEBI" id="CHEBI:29105"/>
        <label>1</label>
    </ligand>
</feature>
<dbReference type="Proteomes" id="UP000822688">
    <property type="component" value="Chromosome 10"/>
</dbReference>
<comment type="subcellular location">
    <subcellularLocation>
        <location evidence="1">Endoplasmic reticulum membrane</location>
        <topology evidence="1">Multi-pass membrane protein</topology>
    </subcellularLocation>
</comment>
<dbReference type="InterPro" id="IPR036400">
    <property type="entry name" value="Cyt_B5-like_heme/steroid_sf"/>
</dbReference>
<evidence type="ECO:0000256" key="5">
    <source>
        <dbReference type="ARBA" id="ARBA00022516"/>
    </source>
</evidence>
<dbReference type="AlphaFoldDB" id="A0A8T0GNL8"/>
<sequence length="359" mass="41381">MAPSVMDCGMEREQEQEQKRRFSSEEVALHRGLDDAWVVVDGEVYDVTEFLQSHPGGPEVILEHLLEKDLGQLMRGASNNSDHAHSEAAFDLLKEYHIGSLNDMPCSADSRVMHQAKRVDDKAKTYTVDLSKPLVFQVGHLGDCYQEWVHQPIVQKESPRFFGNDFLESLTKTIWWVVPVIWIPVVCWCQVIAIRRGFPVDKLLTTLPLGIFIWSLVEYTLHRFLFHVKTKSYWANTLHYLLHGCHHKHPMDGYRLVFPPTFAALFAVPLYGVIALLFSRIWAPSVFGFGLLGYVLYDVTHYFLHHGTPVNDATRNLKRYHLNHHFKMQEDSYGITSPIWDFIFGTLPAKLKYDSNVLQ</sequence>
<keyword evidence="5 18" id="KW-0444">Lipid biosynthesis</keyword>
<keyword evidence="13 18" id="KW-0560">Oxidoreductase</keyword>
<evidence type="ECO:0000256" key="6">
    <source>
        <dbReference type="ARBA" id="ARBA00022617"/>
    </source>
</evidence>
<name>A0A8T0GNL8_CERPU</name>
<evidence type="ECO:0000256" key="14">
    <source>
        <dbReference type="ARBA" id="ARBA00023004"/>
    </source>
</evidence>
<keyword evidence="14 18" id="KW-0408">Iron</keyword>
<evidence type="ECO:0000313" key="25">
    <source>
        <dbReference type="Proteomes" id="UP000822688"/>
    </source>
</evidence>
<evidence type="ECO:0000256" key="19">
    <source>
        <dbReference type="PIRSR" id="PIRSR005149-1"/>
    </source>
</evidence>
<feature type="binding site" evidence="19">
    <location>
        <position position="301"/>
    </location>
    <ligand>
        <name>Zn(2+)</name>
        <dbReference type="ChEBI" id="CHEBI:29105"/>
        <label>1</label>
    </ligand>
</feature>
<evidence type="ECO:0000256" key="18">
    <source>
        <dbReference type="PIRNR" id="PIRNR005149"/>
    </source>
</evidence>
<dbReference type="GO" id="GO:0005506">
    <property type="term" value="F:iron ion binding"/>
    <property type="evidence" value="ECO:0007669"/>
    <property type="project" value="UniProtKB-UniRule"/>
</dbReference>
<evidence type="ECO:0000256" key="1">
    <source>
        <dbReference type="ARBA" id="ARBA00004477"/>
    </source>
</evidence>
<dbReference type="PANTHER" id="PTHR12863:SF1">
    <property type="entry name" value="FATTY ACID 2-HYDROXYLASE"/>
    <property type="match status" value="1"/>
</dbReference>
<dbReference type="PROSITE" id="PS50255">
    <property type="entry name" value="CYTOCHROME_B5_2"/>
    <property type="match status" value="1"/>
</dbReference>
<dbReference type="GO" id="GO:0006633">
    <property type="term" value="P:fatty acid biosynthetic process"/>
    <property type="evidence" value="ECO:0007669"/>
    <property type="project" value="UniProtKB-KW"/>
</dbReference>
<dbReference type="SMART" id="SM01117">
    <property type="entry name" value="Cyt-b5"/>
    <property type="match status" value="1"/>
</dbReference>
<feature type="binding site" evidence="19">
    <location>
        <position position="246"/>
    </location>
    <ligand>
        <name>Zn(2+)</name>
        <dbReference type="ChEBI" id="CHEBI:29105"/>
        <label>1</label>
    </ligand>
</feature>
<dbReference type="Pfam" id="PF04116">
    <property type="entry name" value="FA_hydroxylase"/>
    <property type="match status" value="1"/>
</dbReference>
<keyword evidence="9 18" id="KW-0256">Endoplasmic reticulum</keyword>
<dbReference type="EC" id="1.-.-.-" evidence="18"/>
<comment type="pathway">
    <text evidence="2">Sphingolipid metabolism.</text>
</comment>
<feature type="binding site" description="axial binding residue" evidence="20">
    <location>
        <position position="54"/>
    </location>
    <ligand>
        <name>heme</name>
        <dbReference type="ChEBI" id="CHEBI:30413"/>
    </ligand>
    <ligandPart>
        <name>Fe</name>
        <dbReference type="ChEBI" id="CHEBI:18248"/>
    </ligandPart>
</feature>
<feature type="binding site" evidence="19">
    <location>
        <position position="305"/>
    </location>
    <ligand>
        <name>Zn(2+)</name>
        <dbReference type="ChEBI" id="CHEBI:29105"/>
        <label>1</label>
    </ligand>
</feature>
<feature type="domain" description="Cytochrome b5 heme-binding" evidence="23">
    <location>
        <begin position="19"/>
        <end position="102"/>
    </location>
</feature>
<feature type="transmembrane region" description="Helical" evidence="22">
    <location>
        <begin position="285"/>
        <end position="304"/>
    </location>
</feature>
<evidence type="ECO:0000259" key="23">
    <source>
        <dbReference type="PROSITE" id="PS50255"/>
    </source>
</evidence>
<evidence type="ECO:0000256" key="13">
    <source>
        <dbReference type="ARBA" id="ARBA00023002"/>
    </source>
</evidence>
<comment type="caution">
    <text evidence="24">The sequence shown here is derived from an EMBL/GenBank/DDBJ whole genome shotgun (WGS) entry which is preliminary data.</text>
</comment>
<evidence type="ECO:0000256" key="3">
    <source>
        <dbReference type="ARBA" id="ARBA00005189"/>
    </source>
</evidence>
<keyword evidence="11 19" id="KW-0862">Zinc</keyword>
<dbReference type="EMBL" id="CM026431">
    <property type="protein sequence ID" value="KAG0560187.1"/>
    <property type="molecule type" value="Genomic_DNA"/>
</dbReference>
<evidence type="ECO:0000256" key="16">
    <source>
        <dbReference type="ARBA" id="ARBA00023136"/>
    </source>
</evidence>
<feature type="transmembrane region" description="Helical" evidence="22">
    <location>
        <begin position="257"/>
        <end position="278"/>
    </location>
</feature>
<dbReference type="InterPro" id="IPR018506">
    <property type="entry name" value="Cyt_B5_heme-BS"/>
</dbReference>
<feature type="binding site" evidence="19">
    <location>
        <position position="325"/>
    </location>
    <ligand>
        <name>Zn(2+)</name>
        <dbReference type="ChEBI" id="CHEBI:29105"/>
        <label>1</label>
    </ligand>
</feature>
<feature type="binding site" evidence="19">
    <location>
        <position position="321"/>
    </location>
    <ligand>
        <name>Zn(2+)</name>
        <dbReference type="ChEBI" id="CHEBI:29105"/>
        <label>1</label>
    </ligand>
</feature>
<dbReference type="InterPro" id="IPR001199">
    <property type="entry name" value="Cyt_B5-like_heme/steroid-bd"/>
</dbReference>
<dbReference type="GO" id="GO:0080132">
    <property type="term" value="F:fatty acid 2-hydroxylase activity"/>
    <property type="evidence" value="ECO:0007669"/>
    <property type="project" value="InterPro"/>
</dbReference>
<protein>
    <recommendedName>
        <fullName evidence="18">Fatty acid 2-hydroxylase</fullName>
        <ecNumber evidence="18">1.-.-.-</ecNumber>
    </recommendedName>
</protein>
<feature type="compositionally biased region" description="Basic and acidic residues" evidence="21">
    <location>
        <begin position="9"/>
        <end position="21"/>
    </location>
</feature>
<evidence type="ECO:0000256" key="10">
    <source>
        <dbReference type="ARBA" id="ARBA00022832"/>
    </source>
</evidence>
<feature type="binding site" evidence="19">
    <location>
        <position position="243"/>
    </location>
    <ligand>
        <name>Zn(2+)</name>
        <dbReference type="ChEBI" id="CHEBI:29105"/>
        <label>1</label>
    </ligand>
</feature>
<evidence type="ECO:0000313" key="24">
    <source>
        <dbReference type="EMBL" id="KAG0560187.1"/>
    </source>
</evidence>
<proteinExistence type="inferred from homology"/>
<evidence type="ECO:0000256" key="8">
    <source>
        <dbReference type="ARBA" id="ARBA00022723"/>
    </source>
</evidence>
<dbReference type="InterPro" id="IPR006694">
    <property type="entry name" value="Fatty_acid_hydroxylase"/>
</dbReference>
<evidence type="ECO:0000256" key="12">
    <source>
        <dbReference type="ARBA" id="ARBA00022989"/>
    </source>
</evidence>
<feature type="binding site" description="axial binding residue" evidence="20">
    <location>
        <position position="85"/>
    </location>
    <ligand>
        <name>heme</name>
        <dbReference type="ChEBI" id="CHEBI:30413"/>
    </ligand>
    <ligandPart>
        <name>Fe</name>
        <dbReference type="ChEBI" id="CHEBI:18248"/>
    </ligandPart>
</feature>
<evidence type="ECO:0000256" key="7">
    <source>
        <dbReference type="ARBA" id="ARBA00022692"/>
    </source>
</evidence>
<keyword evidence="25" id="KW-1185">Reference proteome</keyword>
<keyword evidence="10 18" id="KW-0276">Fatty acid metabolism</keyword>
<keyword evidence="7 22" id="KW-0812">Transmembrane</keyword>
<feature type="binding site" evidence="19">
    <location>
        <position position="247"/>
    </location>
    <ligand>
        <name>Zn(2+)</name>
        <dbReference type="ChEBI" id="CHEBI:29105"/>
        <label>1</label>
    </ligand>
</feature>
<comment type="pathway">
    <text evidence="3">Lipid metabolism.</text>
</comment>
<keyword evidence="16 18" id="KW-0472">Membrane</keyword>
<keyword evidence="15 18" id="KW-0443">Lipid metabolism</keyword>
<comment type="cofactor">
    <cofactor evidence="20">
        <name>Fe cation</name>
        <dbReference type="ChEBI" id="CHEBI:24875"/>
    </cofactor>
</comment>
<evidence type="ECO:0000256" key="11">
    <source>
        <dbReference type="ARBA" id="ARBA00022833"/>
    </source>
</evidence>
<dbReference type="Pfam" id="PF00173">
    <property type="entry name" value="Cyt-b5"/>
    <property type="match status" value="1"/>
</dbReference>
<organism evidence="24 25">
    <name type="scientific">Ceratodon purpureus</name>
    <name type="common">Fire moss</name>
    <name type="synonym">Dicranum purpureum</name>
    <dbReference type="NCBI Taxonomy" id="3225"/>
    <lineage>
        <taxon>Eukaryota</taxon>
        <taxon>Viridiplantae</taxon>
        <taxon>Streptophyta</taxon>
        <taxon>Embryophyta</taxon>
        <taxon>Bryophyta</taxon>
        <taxon>Bryophytina</taxon>
        <taxon>Bryopsida</taxon>
        <taxon>Dicranidae</taxon>
        <taxon>Pseudoditrichales</taxon>
        <taxon>Ditrichaceae</taxon>
        <taxon>Ceratodon</taxon>
    </lineage>
</organism>
<feature type="region of interest" description="Disordered" evidence="21">
    <location>
        <begin position="1"/>
        <end position="21"/>
    </location>
</feature>
<comment type="cofactor">
    <cofactor evidence="18 19">
        <name>Zn(2+)</name>
        <dbReference type="ChEBI" id="CHEBI:29105"/>
    </cofactor>
    <text evidence="18 19">Binds 2 Zn(2+) ions per subunit that likely form a catalytic dimetal center.</text>
</comment>
<evidence type="ECO:0000256" key="4">
    <source>
        <dbReference type="ARBA" id="ARBA00005747"/>
    </source>
</evidence>
<dbReference type="PANTHER" id="PTHR12863">
    <property type="entry name" value="FATTY ACID HYDROXYLASE"/>
    <property type="match status" value="1"/>
</dbReference>
<reference evidence="24" key="1">
    <citation type="submission" date="2020-06" db="EMBL/GenBank/DDBJ databases">
        <title>WGS assembly of Ceratodon purpureus strain R40.</title>
        <authorList>
            <person name="Carey S.B."/>
            <person name="Jenkins J."/>
            <person name="Shu S."/>
            <person name="Lovell J.T."/>
            <person name="Sreedasyam A."/>
            <person name="Maumus F."/>
            <person name="Tiley G.P."/>
            <person name="Fernandez-Pozo N."/>
            <person name="Barry K."/>
            <person name="Chen C."/>
            <person name="Wang M."/>
            <person name="Lipzen A."/>
            <person name="Daum C."/>
            <person name="Saski C.A."/>
            <person name="Payton A.C."/>
            <person name="Mcbreen J.C."/>
            <person name="Conrad R.E."/>
            <person name="Kollar L.M."/>
            <person name="Olsson S."/>
            <person name="Huttunen S."/>
            <person name="Landis J.B."/>
            <person name="Wickett N.J."/>
            <person name="Johnson M.G."/>
            <person name="Rensing S.A."/>
            <person name="Grimwood J."/>
            <person name="Schmutz J."/>
            <person name="Mcdaniel S.F."/>
        </authorList>
    </citation>
    <scope>NUCLEOTIDE SEQUENCE</scope>
    <source>
        <strain evidence="24">R40</strain>
    </source>
</reference>
<evidence type="ECO:0000256" key="9">
    <source>
        <dbReference type="ARBA" id="ARBA00022824"/>
    </source>
</evidence>
<keyword evidence="12 22" id="KW-1133">Transmembrane helix</keyword>
<comment type="function">
    <text evidence="18">Catalyzes stereospecific hydroxylation of free fatty acids at the C-2 position to produce (R)-2-hydroxy fatty acids, which are building blocks of sphingolipids and glycosphingolipids common in neural tissue and epidermis. Plays an essential role in the synthesis of galactosphingolipids of the myelin sheath. Responsible for the synthesis of sphingolipids and glycosphingolipids involved in the formation of epidermal lamellar bodies critical for skin permeability barrier. Participates in the synthesis of glycosphingolipids and a fraction of type II wax diesters in sebaceous gland, specifically regulating hair follicle homeostasis. Involved in the synthesis of sphingolipids of plasma membrane rafts, controlling lipid raft mobility and trafficking of raft-associated proteins.</text>
</comment>
<dbReference type="PROSITE" id="PS00191">
    <property type="entry name" value="CYTOCHROME_B5_1"/>
    <property type="match status" value="1"/>
</dbReference>
<evidence type="ECO:0000256" key="15">
    <source>
        <dbReference type="ARBA" id="ARBA00023098"/>
    </source>
</evidence>
<evidence type="ECO:0000256" key="20">
    <source>
        <dbReference type="PIRSR" id="PIRSR005149-50"/>
    </source>
</evidence>
<evidence type="ECO:0000256" key="22">
    <source>
        <dbReference type="SAM" id="Phobius"/>
    </source>
</evidence>
<evidence type="ECO:0000256" key="17">
    <source>
        <dbReference type="ARBA" id="ARBA00023160"/>
    </source>
</evidence>
<comment type="similarity">
    <text evidence="4 18">Belongs to the sterol desaturase family. SCS7 subfamily.</text>
</comment>
<accession>A0A8T0GNL8</accession>
<dbReference type="Gene3D" id="3.10.120.10">
    <property type="entry name" value="Cytochrome b5-like heme/steroid binding domain"/>
    <property type="match status" value="1"/>
</dbReference>
<dbReference type="GO" id="GO:0005789">
    <property type="term" value="C:endoplasmic reticulum membrane"/>
    <property type="evidence" value="ECO:0007669"/>
    <property type="project" value="UniProtKB-SubCell"/>
</dbReference>
<evidence type="ECO:0000256" key="21">
    <source>
        <dbReference type="SAM" id="MobiDB-lite"/>
    </source>
</evidence>
<feature type="binding site" evidence="19">
    <location>
        <position position="222"/>
    </location>
    <ligand>
        <name>Zn(2+)</name>
        <dbReference type="ChEBI" id="CHEBI:29105"/>
        <label>1</label>
    </ligand>
</feature>
<evidence type="ECO:0000256" key="2">
    <source>
        <dbReference type="ARBA" id="ARBA00004991"/>
    </source>
</evidence>
<dbReference type="SUPFAM" id="SSF55856">
    <property type="entry name" value="Cytochrome b5-like heme/steroid binding domain"/>
    <property type="match status" value="1"/>
</dbReference>
<keyword evidence="8 18" id="KW-0479">Metal-binding</keyword>
<dbReference type="InterPro" id="IPR014430">
    <property type="entry name" value="Scs7"/>
</dbReference>
<dbReference type="GO" id="GO:0020037">
    <property type="term" value="F:heme binding"/>
    <property type="evidence" value="ECO:0007669"/>
    <property type="project" value="InterPro"/>
</dbReference>
<feature type="transmembrane region" description="Helical" evidence="22">
    <location>
        <begin position="206"/>
        <end position="226"/>
    </location>
</feature>
<gene>
    <name evidence="24" type="ORF">KC19_10G160400</name>
</gene>
<keyword evidence="17 18" id="KW-0275">Fatty acid biosynthesis</keyword>
<feature type="transmembrane region" description="Helical" evidence="22">
    <location>
        <begin position="174"/>
        <end position="194"/>
    </location>
</feature>
<keyword evidence="6 20" id="KW-0349">Heme</keyword>
<dbReference type="PIRSF" id="PIRSF005149">
    <property type="entry name" value="IPC-B_HD"/>
    <property type="match status" value="1"/>
</dbReference>